<dbReference type="Proteomes" id="UP001203512">
    <property type="component" value="Unassembled WGS sequence"/>
</dbReference>
<dbReference type="PANTHER" id="PTHR46796">
    <property type="entry name" value="HTH-TYPE TRANSCRIPTIONAL ACTIVATOR RHAS-RELATED"/>
    <property type="match status" value="1"/>
</dbReference>
<sequence>MESAAVHEYVSWTEERLATSRLPGVLVRLNLPHGGHLPHHLAGRVATHQVGLWTSSIHRPRGRFRYANQRDYHEMKQATFVPAEIDWVAEVEESGPLKPAIFCDFENDYIHETTGIDPHHCTEQLMACENGDVSQQALRLLADELRAPGFSHAVKVDSLCRLILVELARQLDSAGPDAGGGGKGKLAAWQLRRIRDLVETIEGRPLTVCRLAEECGISAPHLRRLFRATMGTSVSTYVEGIRLERAKAMLADRTLPLKGIAHRLGFANASAFSAAFRREAGTSPNKYRQQIIA</sequence>
<name>A0ABT0E0G7_9SPHN</name>
<keyword evidence="6" id="KW-1185">Reference proteome</keyword>
<proteinExistence type="predicted"/>
<comment type="caution">
    <text evidence="5">The sequence shown here is derived from an EMBL/GenBank/DDBJ whole genome shotgun (WGS) entry which is preliminary data.</text>
</comment>
<dbReference type="PROSITE" id="PS00041">
    <property type="entry name" value="HTH_ARAC_FAMILY_1"/>
    <property type="match status" value="1"/>
</dbReference>
<accession>A0ABT0E0G7</accession>
<dbReference type="Gene3D" id="1.10.10.60">
    <property type="entry name" value="Homeodomain-like"/>
    <property type="match status" value="2"/>
</dbReference>
<evidence type="ECO:0000256" key="3">
    <source>
        <dbReference type="ARBA" id="ARBA00023163"/>
    </source>
</evidence>
<evidence type="ECO:0000313" key="6">
    <source>
        <dbReference type="Proteomes" id="UP001203512"/>
    </source>
</evidence>
<dbReference type="EMBL" id="JALKHS010000011">
    <property type="protein sequence ID" value="MCK0532853.1"/>
    <property type="molecule type" value="Genomic_DNA"/>
</dbReference>
<dbReference type="SUPFAM" id="SSF46689">
    <property type="entry name" value="Homeodomain-like"/>
    <property type="match status" value="2"/>
</dbReference>
<dbReference type="PRINTS" id="PR00032">
    <property type="entry name" value="HTHARAC"/>
</dbReference>
<keyword evidence="3" id="KW-0804">Transcription</keyword>
<dbReference type="SMART" id="SM00342">
    <property type="entry name" value="HTH_ARAC"/>
    <property type="match status" value="1"/>
</dbReference>
<evidence type="ECO:0000256" key="2">
    <source>
        <dbReference type="ARBA" id="ARBA00023125"/>
    </source>
</evidence>
<keyword evidence="1" id="KW-0805">Transcription regulation</keyword>
<dbReference type="InterPro" id="IPR018062">
    <property type="entry name" value="HTH_AraC-typ_CS"/>
</dbReference>
<evidence type="ECO:0000259" key="4">
    <source>
        <dbReference type="PROSITE" id="PS01124"/>
    </source>
</evidence>
<protein>
    <submittedName>
        <fullName evidence="5">AraC family transcriptional regulator</fullName>
    </submittedName>
</protein>
<dbReference type="RefSeq" id="WP_247233781.1">
    <property type="nucleotide sequence ID" value="NZ_JALKHS010000011.1"/>
</dbReference>
<reference evidence="5 6" key="1">
    <citation type="submission" date="2022-04" db="EMBL/GenBank/DDBJ databases">
        <authorList>
            <person name="Huq M.A."/>
        </authorList>
    </citation>
    <scope>NUCLEOTIDE SEQUENCE [LARGE SCALE GENOMIC DNA]</scope>
    <source>
        <strain evidence="5 6">MAH-33</strain>
    </source>
</reference>
<feature type="domain" description="HTH araC/xylS-type" evidence="4">
    <location>
        <begin position="192"/>
        <end position="290"/>
    </location>
</feature>
<gene>
    <name evidence="5" type="ORF">MU848_14780</name>
</gene>
<evidence type="ECO:0000256" key="1">
    <source>
        <dbReference type="ARBA" id="ARBA00023015"/>
    </source>
</evidence>
<keyword evidence="2" id="KW-0238">DNA-binding</keyword>
<evidence type="ECO:0000313" key="5">
    <source>
        <dbReference type="EMBL" id="MCK0532853.1"/>
    </source>
</evidence>
<dbReference type="InterPro" id="IPR018060">
    <property type="entry name" value="HTH_AraC"/>
</dbReference>
<organism evidence="5 6">
    <name type="scientific">Sphingobium agri</name>
    <dbReference type="NCBI Taxonomy" id="2933566"/>
    <lineage>
        <taxon>Bacteria</taxon>
        <taxon>Pseudomonadati</taxon>
        <taxon>Pseudomonadota</taxon>
        <taxon>Alphaproteobacteria</taxon>
        <taxon>Sphingomonadales</taxon>
        <taxon>Sphingomonadaceae</taxon>
        <taxon>Sphingobium</taxon>
    </lineage>
</organism>
<dbReference type="Pfam" id="PF12833">
    <property type="entry name" value="HTH_18"/>
    <property type="match status" value="1"/>
</dbReference>
<dbReference type="InterPro" id="IPR009057">
    <property type="entry name" value="Homeodomain-like_sf"/>
</dbReference>
<dbReference type="InterPro" id="IPR050204">
    <property type="entry name" value="AraC_XylS_family_regulators"/>
</dbReference>
<dbReference type="InterPro" id="IPR020449">
    <property type="entry name" value="Tscrpt_reg_AraC-type_HTH"/>
</dbReference>
<dbReference type="PROSITE" id="PS01124">
    <property type="entry name" value="HTH_ARAC_FAMILY_2"/>
    <property type="match status" value="1"/>
</dbReference>